<sequence>MQVTELDINFSNGILIGYDVASTPYEFPYIQQPSKSLVRLKLNLCNFLKSNLQAFCYLQCLCLKFVKIIDFSIEDLATKCTMLKDLTIACCFIPLNFMVCKRDINFTSLTIIRCFSQRESLFPIDISSPKLLIFNLENCHLNAKTNINAPNLIEMGIRINKPYTTSGHRETLIKLLGHFSQCQTLLLNTWCIQVLSYEVNFMQSLAFSFYNLKHLKLQSGLEKEELIGISYILKKCPYMECLTLHFQEARRILWGDLEEQNHIVFDFEEDQYWKTQSSTFCCLQYCLKEVCVYSDSGRSSEMHMLQFLWENAKVLKKMSLCTHQKSWGQEVKQQLSNSQKASPLAELFIFYF</sequence>
<dbReference type="PANTHER" id="PTHR34145:SF28">
    <property type="entry name" value="F-BOX DOMAIN-CONTAINING PROTEIN"/>
    <property type="match status" value="1"/>
</dbReference>
<protein>
    <recommendedName>
        <fullName evidence="1">FBD domain-containing protein</fullName>
    </recommendedName>
</protein>
<dbReference type="SUPFAM" id="SSF52047">
    <property type="entry name" value="RNI-like"/>
    <property type="match status" value="1"/>
</dbReference>
<dbReference type="Proteomes" id="UP001058974">
    <property type="component" value="Chromosome 6"/>
</dbReference>
<dbReference type="InterPro" id="IPR006566">
    <property type="entry name" value="FBD"/>
</dbReference>
<dbReference type="InterPro" id="IPR053772">
    <property type="entry name" value="At1g61320/At1g61330-like"/>
</dbReference>
<dbReference type="AlphaFoldDB" id="A0A9D5A4X9"/>
<name>A0A9D5A4X9_PEA</name>
<dbReference type="PANTHER" id="PTHR34145">
    <property type="entry name" value="OS02G0105600 PROTEIN"/>
    <property type="match status" value="1"/>
</dbReference>
<evidence type="ECO:0000313" key="2">
    <source>
        <dbReference type="EMBL" id="KAI5395634.1"/>
    </source>
</evidence>
<dbReference type="InterPro" id="IPR055357">
    <property type="entry name" value="LRR_At1g61320_AtMIF1"/>
</dbReference>
<dbReference type="EMBL" id="JAMSHJ010000006">
    <property type="protein sequence ID" value="KAI5395634.1"/>
    <property type="molecule type" value="Genomic_DNA"/>
</dbReference>
<dbReference type="Gramene" id="Psat06G0197800-T1">
    <property type="protein sequence ID" value="KAI5395634.1"/>
    <property type="gene ID" value="KIW84_061978"/>
</dbReference>
<accession>A0A9D5A4X9</accession>
<comment type="caution">
    <text evidence="2">The sequence shown here is derived from an EMBL/GenBank/DDBJ whole genome shotgun (WGS) entry which is preliminary data.</text>
</comment>
<keyword evidence="3" id="KW-1185">Reference proteome</keyword>
<proteinExistence type="predicted"/>
<reference evidence="2 3" key="1">
    <citation type="journal article" date="2022" name="Nat. Genet.">
        <title>Improved pea reference genome and pan-genome highlight genomic features and evolutionary characteristics.</title>
        <authorList>
            <person name="Yang T."/>
            <person name="Liu R."/>
            <person name="Luo Y."/>
            <person name="Hu S."/>
            <person name="Wang D."/>
            <person name="Wang C."/>
            <person name="Pandey M.K."/>
            <person name="Ge S."/>
            <person name="Xu Q."/>
            <person name="Li N."/>
            <person name="Li G."/>
            <person name="Huang Y."/>
            <person name="Saxena R.K."/>
            <person name="Ji Y."/>
            <person name="Li M."/>
            <person name="Yan X."/>
            <person name="He Y."/>
            <person name="Liu Y."/>
            <person name="Wang X."/>
            <person name="Xiang C."/>
            <person name="Varshney R.K."/>
            <person name="Ding H."/>
            <person name="Gao S."/>
            <person name="Zong X."/>
        </authorList>
    </citation>
    <scope>NUCLEOTIDE SEQUENCE [LARGE SCALE GENOMIC DNA]</scope>
    <source>
        <strain evidence="2 3">cv. Zhongwan 6</strain>
    </source>
</reference>
<dbReference type="SMART" id="SM00579">
    <property type="entry name" value="FBD"/>
    <property type="match status" value="1"/>
</dbReference>
<dbReference type="Pfam" id="PF23622">
    <property type="entry name" value="LRR_At1g61320_AtMIF1"/>
    <property type="match status" value="1"/>
</dbReference>
<evidence type="ECO:0000313" key="3">
    <source>
        <dbReference type="Proteomes" id="UP001058974"/>
    </source>
</evidence>
<feature type="domain" description="FBD" evidence="1">
    <location>
        <begin position="281"/>
        <end position="350"/>
    </location>
</feature>
<evidence type="ECO:0000259" key="1">
    <source>
        <dbReference type="SMART" id="SM00579"/>
    </source>
</evidence>
<organism evidence="2 3">
    <name type="scientific">Pisum sativum</name>
    <name type="common">Garden pea</name>
    <name type="synonym">Lathyrus oleraceus</name>
    <dbReference type="NCBI Taxonomy" id="3888"/>
    <lineage>
        <taxon>Eukaryota</taxon>
        <taxon>Viridiplantae</taxon>
        <taxon>Streptophyta</taxon>
        <taxon>Embryophyta</taxon>
        <taxon>Tracheophyta</taxon>
        <taxon>Spermatophyta</taxon>
        <taxon>Magnoliopsida</taxon>
        <taxon>eudicotyledons</taxon>
        <taxon>Gunneridae</taxon>
        <taxon>Pentapetalae</taxon>
        <taxon>rosids</taxon>
        <taxon>fabids</taxon>
        <taxon>Fabales</taxon>
        <taxon>Fabaceae</taxon>
        <taxon>Papilionoideae</taxon>
        <taxon>50 kb inversion clade</taxon>
        <taxon>NPAAA clade</taxon>
        <taxon>Hologalegina</taxon>
        <taxon>IRL clade</taxon>
        <taxon>Fabeae</taxon>
        <taxon>Lathyrus</taxon>
    </lineage>
</organism>
<gene>
    <name evidence="2" type="ORF">KIW84_061978</name>
</gene>